<gene>
    <name evidence="5" type="ORF">PSFLO_04334</name>
</gene>
<organism evidence="5 6">
    <name type="scientific">Pseudozyma flocculosa</name>
    <dbReference type="NCBI Taxonomy" id="84751"/>
    <lineage>
        <taxon>Eukaryota</taxon>
        <taxon>Fungi</taxon>
        <taxon>Dikarya</taxon>
        <taxon>Basidiomycota</taxon>
        <taxon>Ustilaginomycotina</taxon>
        <taxon>Ustilaginomycetes</taxon>
        <taxon>Ustilaginales</taxon>
        <taxon>Ustilaginaceae</taxon>
        <taxon>Pseudozyma</taxon>
    </lineage>
</organism>
<dbReference type="InterPro" id="IPR001451">
    <property type="entry name" value="Hexapep"/>
</dbReference>
<evidence type="ECO:0000256" key="2">
    <source>
        <dbReference type="ARBA" id="ARBA00022679"/>
    </source>
</evidence>
<dbReference type="InterPro" id="IPR024688">
    <property type="entry name" value="Mac_dom"/>
</dbReference>
<evidence type="ECO:0000256" key="1">
    <source>
        <dbReference type="ARBA" id="ARBA00007274"/>
    </source>
</evidence>
<evidence type="ECO:0000313" key="5">
    <source>
        <dbReference type="EMBL" id="SPO38855.1"/>
    </source>
</evidence>
<dbReference type="GO" id="GO:0008374">
    <property type="term" value="F:O-acyltransferase activity"/>
    <property type="evidence" value="ECO:0007669"/>
    <property type="project" value="TreeGrafter"/>
</dbReference>
<feature type="compositionally biased region" description="Low complexity" evidence="3">
    <location>
        <begin position="8"/>
        <end position="38"/>
    </location>
</feature>
<evidence type="ECO:0000259" key="4">
    <source>
        <dbReference type="Pfam" id="PF12464"/>
    </source>
</evidence>
<feature type="domain" description="Maltose/galactoside acetyltransferase" evidence="4">
    <location>
        <begin position="66"/>
        <end position="132"/>
    </location>
</feature>
<evidence type="ECO:0000313" key="6">
    <source>
        <dbReference type="Proteomes" id="UP000323386"/>
    </source>
</evidence>
<feature type="region of interest" description="Disordered" evidence="3">
    <location>
        <begin position="1"/>
        <end position="38"/>
    </location>
</feature>
<reference evidence="5 6" key="1">
    <citation type="submission" date="2018-03" db="EMBL/GenBank/DDBJ databases">
        <authorList>
            <person name="Guldener U."/>
        </authorList>
    </citation>
    <scope>NUCLEOTIDE SEQUENCE [LARGE SCALE GENOMIC DNA]</scope>
    <source>
        <strain evidence="5 6">DAOM196992</strain>
    </source>
</reference>
<dbReference type="Pfam" id="PF14602">
    <property type="entry name" value="Hexapep_2"/>
    <property type="match status" value="1"/>
</dbReference>
<dbReference type="Pfam" id="PF12464">
    <property type="entry name" value="Mac"/>
    <property type="match status" value="1"/>
</dbReference>
<dbReference type="EMBL" id="OOIP01000011">
    <property type="protein sequence ID" value="SPO38855.1"/>
    <property type="molecule type" value="Genomic_DNA"/>
</dbReference>
<dbReference type="CDD" id="cd03357">
    <property type="entry name" value="LbH_MAT_GAT"/>
    <property type="match status" value="1"/>
</dbReference>
<proteinExistence type="inferred from homology"/>
<dbReference type="OrthoDB" id="25818at2759"/>
<dbReference type="PANTHER" id="PTHR23416">
    <property type="entry name" value="SIALIC ACID SYNTHASE-RELATED"/>
    <property type="match status" value="1"/>
</dbReference>
<dbReference type="Gene3D" id="2.160.10.10">
    <property type="entry name" value="Hexapeptide repeat proteins"/>
    <property type="match status" value="1"/>
</dbReference>
<dbReference type="Proteomes" id="UP000323386">
    <property type="component" value="Unassembled WGS sequence"/>
</dbReference>
<dbReference type="InterPro" id="IPR051159">
    <property type="entry name" value="Hexapeptide_acetyltransf"/>
</dbReference>
<sequence length="283" mass="29808">MSEAVPQTSTNGTTTNGTTTNGTTTASTSTATSSTKPSLTATQKFAAADEQYAARLSGLSQGERSLLGLPYLCTDAQLTVQRLRARQLEYDYNHSRPGPSPPTPSRCGTLETDPTLNDVSNAQRTAILSDLFHLDPQQAKRIFIEPPLHVDFGFNVAFKGDFYANAGLVILDVAPVSIGHGVLFGPAVHIYAATHSVSVTERASGYERALPVAIGDDCWIGGNVCIMAGVTIGRGCTIGAGSVVTRDIPDWSVAVGNPARVVKTLTEDERGLKLEGKSGAVPF</sequence>
<dbReference type="InterPro" id="IPR011004">
    <property type="entry name" value="Trimer_LpxA-like_sf"/>
</dbReference>
<dbReference type="AlphaFoldDB" id="A0A5C3F4J7"/>
<comment type="similarity">
    <text evidence="1">Belongs to the transferase hexapeptide repeat family.</text>
</comment>
<accession>A0A5C3F4J7</accession>
<dbReference type="SUPFAM" id="SSF51161">
    <property type="entry name" value="Trimeric LpxA-like enzymes"/>
    <property type="match status" value="1"/>
</dbReference>
<feature type="region of interest" description="Disordered" evidence="3">
    <location>
        <begin position="90"/>
        <end position="116"/>
    </location>
</feature>
<name>A0A5C3F4J7_9BASI</name>
<evidence type="ECO:0000256" key="3">
    <source>
        <dbReference type="SAM" id="MobiDB-lite"/>
    </source>
</evidence>
<dbReference type="GO" id="GO:0016407">
    <property type="term" value="F:acetyltransferase activity"/>
    <property type="evidence" value="ECO:0007669"/>
    <property type="project" value="InterPro"/>
</dbReference>
<keyword evidence="2 5" id="KW-0808">Transferase</keyword>
<keyword evidence="6" id="KW-1185">Reference proteome</keyword>
<protein>
    <submittedName>
        <fullName evidence="5">Related to galactoside O-acetyltransferase</fullName>
    </submittedName>
</protein>
<dbReference type="PANTHER" id="PTHR23416:SF23">
    <property type="entry name" value="ACETYLTRANSFERASE C18B11.09C-RELATED"/>
    <property type="match status" value="1"/>
</dbReference>